<dbReference type="FunFam" id="3.90.550.10:FF:000046">
    <property type="entry name" value="Mannose-1-phosphate guanylyltransferase (GDP)"/>
    <property type="match status" value="1"/>
</dbReference>
<dbReference type="Pfam" id="PF01050">
    <property type="entry name" value="MannoseP_isomer"/>
    <property type="match status" value="1"/>
</dbReference>
<dbReference type="GO" id="GO:0004475">
    <property type="term" value="F:mannose-1-phosphate guanylyltransferase (GTP) activity"/>
    <property type="evidence" value="ECO:0007669"/>
    <property type="project" value="UniProtKB-EC"/>
</dbReference>
<evidence type="ECO:0000259" key="9">
    <source>
        <dbReference type="Pfam" id="PF00483"/>
    </source>
</evidence>
<feature type="domain" description="Mannose-6-phosphate isomerase type II C-terminal" evidence="10">
    <location>
        <begin position="373"/>
        <end position="487"/>
    </location>
</feature>
<dbReference type="InterPro" id="IPR049577">
    <property type="entry name" value="GMPP_N"/>
</dbReference>
<organism evidence="12 13">
    <name type="scientific">Acidovorax delafieldii 2AN</name>
    <dbReference type="NCBI Taxonomy" id="573060"/>
    <lineage>
        <taxon>Bacteria</taxon>
        <taxon>Pseudomonadati</taxon>
        <taxon>Pseudomonadota</taxon>
        <taxon>Betaproteobacteria</taxon>
        <taxon>Burkholderiales</taxon>
        <taxon>Comamonadaceae</taxon>
        <taxon>Acidovorax</taxon>
    </lineage>
</organism>
<dbReference type="CDD" id="cd02213">
    <property type="entry name" value="cupin_PMI_typeII_C"/>
    <property type="match status" value="1"/>
</dbReference>
<protein>
    <recommendedName>
        <fullName evidence="2">mannose-1-phosphate guanylyltransferase</fullName>
        <ecNumber evidence="2">2.7.7.13</ecNumber>
    </recommendedName>
</protein>
<dbReference type="Pfam" id="PF22640">
    <property type="entry name" value="ManC_GMP_beta-helix"/>
    <property type="match status" value="1"/>
</dbReference>
<comment type="caution">
    <text evidence="12">The sequence shown here is derived from an EMBL/GenBank/DDBJ whole genome shotgun (WGS) entry which is preliminary data.</text>
</comment>
<dbReference type="InterPro" id="IPR001538">
    <property type="entry name" value="Man6P_isomerase-2_C"/>
</dbReference>
<dbReference type="InterPro" id="IPR006375">
    <property type="entry name" value="Man1P_GuaTrfase/Man6P_Isoase"/>
</dbReference>
<evidence type="ECO:0000256" key="7">
    <source>
        <dbReference type="ARBA" id="ARBA00047343"/>
    </source>
</evidence>
<keyword evidence="13" id="KW-1185">Reference proteome</keyword>
<dbReference type="InterPro" id="IPR005835">
    <property type="entry name" value="NTP_transferase_dom"/>
</dbReference>
<evidence type="ECO:0000256" key="2">
    <source>
        <dbReference type="ARBA" id="ARBA00012387"/>
    </source>
</evidence>
<dbReference type="GO" id="GO:0000271">
    <property type="term" value="P:polysaccharide biosynthetic process"/>
    <property type="evidence" value="ECO:0007669"/>
    <property type="project" value="InterPro"/>
</dbReference>
<dbReference type="SUPFAM" id="SSF51182">
    <property type="entry name" value="RmlC-like cupins"/>
    <property type="match status" value="1"/>
</dbReference>
<dbReference type="NCBIfam" id="TIGR01479">
    <property type="entry name" value="GMP_PMI"/>
    <property type="match status" value="1"/>
</dbReference>
<dbReference type="Proteomes" id="UP000003856">
    <property type="component" value="Unassembled WGS sequence"/>
</dbReference>
<dbReference type="InterPro" id="IPR011051">
    <property type="entry name" value="RmlC_Cupin_sf"/>
</dbReference>
<dbReference type="SUPFAM" id="SSF53448">
    <property type="entry name" value="Nucleotide-diphospho-sugar transferases"/>
    <property type="match status" value="1"/>
</dbReference>
<evidence type="ECO:0000259" key="11">
    <source>
        <dbReference type="Pfam" id="PF22640"/>
    </source>
</evidence>
<comment type="similarity">
    <text evidence="1 8">Belongs to the mannose-6-phosphate isomerase type 2 family.</text>
</comment>
<keyword evidence="5" id="KW-0547">Nucleotide-binding</keyword>
<name>C5T0T7_ACIDE</name>
<evidence type="ECO:0000313" key="12">
    <source>
        <dbReference type="EMBL" id="EER61895.1"/>
    </source>
</evidence>
<dbReference type="InterPro" id="IPR014710">
    <property type="entry name" value="RmlC-like_jellyroll"/>
</dbReference>
<dbReference type="Pfam" id="PF00483">
    <property type="entry name" value="NTP_transferase"/>
    <property type="match status" value="1"/>
</dbReference>
<evidence type="ECO:0000256" key="4">
    <source>
        <dbReference type="ARBA" id="ARBA00022695"/>
    </source>
</evidence>
<dbReference type="Gene3D" id="3.90.550.10">
    <property type="entry name" value="Spore Coat Polysaccharide Biosynthesis Protein SpsA, Chain A"/>
    <property type="match status" value="1"/>
</dbReference>
<comment type="catalytic activity">
    <reaction evidence="7">
        <text>alpha-D-mannose 1-phosphate + GTP + H(+) = GDP-alpha-D-mannose + diphosphate</text>
        <dbReference type="Rhea" id="RHEA:15229"/>
        <dbReference type="ChEBI" id="CHEBI:15378"/>
        <dbReference type="ChEBI" id="CHEBI:33019"/>
        <dbReference type="ChEBI" id="CHEBI:37565"/>
        <dbReference type="ChEBI" id="CHEBI:57527"/>
        <dbReference type="ChEBI" id="CHEBI:58409"/>
        <dbReference type="EC" id="2.7.7.13"/>
    </reaction>
</comment>
<sequence>MLADIRGDTQTMLIQPVVLSGGSGTRLWPLSREKYPKQLLSLTGEDSLLQATLRRFEGVAGIDSAPPMVVCNEEYRFVVAEQLRLIGKQGSIVLEPVGRNTAPALTLAALAAQSGGGDPVLLVMPADHVVAQPAVFQESVCHAARLAQDGAIVTFGITPDRPETGYGYIQTGASVDEGGACFIARFVEKPDLRTAEGYVQAGDYFWNSGLFVLRASVWLKALALCRPDILTACAAAWKNGESDLSFLRVGAEAFAACPGDSIDYAVMERLAGAQAVAGLPPGVVVPLSAGWSDVGSWDALWQILPKDGDGNVAQGPTLMQDSSNTLALSSGRLLACVGLQGMVVVETPDAVLVVDQRHTQSVKKIVDRLKRDGRSEGLLHRKVYRPWGWYDGVDGGERFQVKRIMVKPGGKLSLQMHHHRAEHWIVVRGTARVTKGDEVFLLSENQSTYIPLGVTHRLENPGQVELEMIEVQSGSYLGEDDIVRFEDLYGR</sequence>
<dbReference type="Gene3D" id="2.60.120.10">
    <property type="entry name" value="Jelly Rolls"/>
    <property type="match status" value="1"/>
</dbReference>
<evidence type="ECO:0000259" key="10">
    <source>
        <dbReference type="Pfam" id="PF01050"/>
    </source>
</evidence>
<feature type="domain" description="MannoseP isomerase/GMP-like beta-helix" evidence="11">
    <location>
        <begin position="321"/>
        <end position="369"/>
    </location>
</feature>
<dbReference type="PANTHER" id="PTHR46390:SF1">
    <property type="entry name" value="MANNOSE-1-PHOSPHATE GUANYLYLTRANSFERASE"/>
    <property type="match status" value="1"/>
</dbReference>
<dbReference type="AlphaFoldDB" id="C5T0T7"/>
<evidence type="ECO:0000256" key="1">
    <source>
        <dbReference type="ARBA" id="ARBA00006115"/>
    </source>
</evidence>
<dbReference type="InterPro" id="IPR051161">
    <property type="entry name" value="Mannose-6P_isomerase_type2"/>
</dbReference>
<dbReference type="EMBL" id="ACQT01000007">
    <property type="protein sequence ID" value="EER61895.1"/>
    <property type="molecule type" value="Genomic_DNA"/>
</dbReference>
<evidence type="ECO:0000256" key="6">
    <source>
        <dbReference type="ARBA" id="ARBA00023134"/>
    </source>
</evidence>
<proteinExistence type="inferred from homology"/>
<dbReference type="CDD" id="cd02509">
    <property type="entry name" value="GDP-M1P_Guanylyltransferase"/>
    <property type="match status" value="1"/>
</dbReference>
<feature type="domain" description="Nucleotidyl transferase" evidence="9">
    <location>
        <begin position="16"/>
        <end position="307"/>
    </location>
</feature>
<dbReference type="GO" id="GO:0016853">
    <property type="term" value="F:isomerase activity"/>
    <property type="evidence" value="ECO:0007669"/>
    <property type="project" value="UniProtKB-KW"/>
</dbReference>
<evidence type="ECO:0000256" key="5">
    <source>
        <dbReference type="ARBA" id="ARBA00022741"/>
    </source>
</evidence>
<keyword evidence="3 12" id="KW-0808">Transferase</keyword>
<dbReference type="PANTHER" id="PTHR46390">
    <property type="entry name" value="MANNOSE-1-PHOSPHATE GUANYLYLTRANSFERASE"/>
    <property type="match status" value="1"/>
</dbReference>
<dbReference type="PATRIC" id="fig|573060.9.peg.4675"/>
<evidence type="ECO:0000256" key="3">
    <source>
        <dbReference type="ARBA" id="ARBA00022679"/>
    </source>
</evidence>
<dbReference type="FunFam" id="2.60.120.10:FF:000032">
    <property type="entry name" value="Mannose-1-phosphate guanylyltransferase/mannose-6-phosphate isomerase"/>
    <property type="match status" value="1"/>
</dbReference>
<dbReference type="EC" id="2.7.7.13" evidence="2"/>
<dbReference type="InterPro" id="IPR054566">
    <property type="entry name" value="ManC/GMP-like_b-helix"/>
</dbReference>
<dbReference type="GO" id="GO:0005525">
    <property type="term" value="F:GTP binding"/>
    <property type="evidence" value="ECO:0007669"/>
    <property type="project" value="UniProtKB-KW"/>
</dbReference>
<keyword evidence="4 12" id="KW-0548">Nucleotidyltransferase</keyword>
<reference evidence="12 13" key="1">
    <citation type="submission" date="2009-05" db="EMBL/GenBank/DDBJ databases">
        <title>The draft genome of Acidovorax delafieldii 2AN.</title>
        <authorList>
            <consortium name="US DOE Joint Genome Institute (JGI-PGF)"/>
            <person name="Lucas S."/>
            <person name="Copeland A."/>
            <person name="Lapidus A."/>
            <person name="Glavina del Rio T."/>
            <person name="Tice H."/>
            <person name="Bruce D."/>
            <person name="Goodwin L."/>
            <person name="Pitluck S."/>
            <person name="Larimer F."/>
            <person name="Land M.L."/>
            <person name="Hauser L."/>
            <person name="Shelobolina E.S."/>
            <person name="Picardal F."/>
            <person name="Roden E."/>
            <person name="Emerson D."/>
        </authorList>
    </citation>
    <scope>NUCLEOTIDE SEQUENCE [LARGE SCALE GENOMIC DNA]</scope>
    <source>
        <strain evidence="12 13">2AN</strain>
    </source>
</reference>
<keyword evidence="12" id="KW-0413">Isomerase</keyword>
<accession>C5T0T7</accession>
<gene>
    <name evidence="12" type="ORF">AcdelDRAFT_0517</name>
</gene>
<evidence type="ECO:0000256" key="8">
    <source>
        <dbReference type="RuleBase" id="RU004190"/>
    </source>
</evidence>
<dbReference type="InterPro" id="IPR029044">
    <property type="entry name" value="Nucleotide-diphossugar_trans"/>
</dbReference>
<dbReference type="GO" id="GO:0009298">
    <property type="term" value="P:GDP-mannose biosynthetic process"/>
    <property type="evidence" value="ECO:0007669"/>
    <property type="project" value="TreeGrafter"/>
</dbReference>
<keyword evidence="6" id="KW-0342">GTP-binding</keyword>
<evidence type="ECO:0000313" key="13">
    <source>
        <dbReference type="Proteomes" id="UP000003856"/>
    </source>
</evidence>